<sequence>MNAPFESTTDSYGPTPLPAARTILVGVDGSDTAMRAAAFAFGMARRQGARLVVAFVASHSSLAVLTPAAASVYEHEATARLHAELREQARSAAEELDVPVTFVKTFGDPYTTLRDAADRCQADVVVVGASQQAGHRFAGSVATRLIRSGHWPVLVVP</sequence>
<gene>
    <name evidence="3" type="ORF">GCM10010178_49330</name>
</gene>
<dbReference type="RefSeq" id="WP_189256079.1">
    <property type="nucleotide sequence ID" value="NZ_BMRE01000022.1"/>
</dbReference>
<protein>
    <submittedName>
        <fullName evidence="3">Universal stress protein A</fullName>
    </submittedName>
</protein>
<dbReference type="InterPro" id="IPR006015">
    <property type="entry name" value="Universal_stress_UspA"/>
</dbReference>
<evidence type="ECO:0000313" key="4">
    <source>
        <dbReference type="Proteomes" id="UP000649573"/>
    </source>
</evidence>
<feature type="domain" description="UspA" evidence="2">
    <location>
        <begin position="21"/>
        <end position="157"/>
    </location>
</feature>
<dbReference type="InterPro" id="IPR006016">
    <property type="entry name" value="UspA"/>
</dbReference>
<evidence type="ECO:0000313" key="3">
    <source>
        <dbReference type="EMBL" id="GGU50616.1"/>
    </source>
</evidence>
<dbReference type="Pfam" id="PF00582">
    <property type="entry name" value="Usp"/>
    <property type="match status" value="1"/>
</dbReference>
<dbReference type="CDD" id="cd00293">
    <property type="entry name" value="USP-like"/>
    <property type="match status" value="1"/>
</dbReference>
<dbReference type="SUPFAM" id="SSF52402">
    <property type="entry name" value="Adenine nucleotide alpha hydrolases-like"/>
    <property type="match status" value="1"/>
</dbReference>
<keyword evidence="4" id="KW-1185">Reference proteome</keyword>
<dbReference type="PANTHER" id="PTHR46268">
    <property type="entry name" value="STRESS RESPONSE PROTEIN NHAX"/>
    <property type="match status" value="1"/>
</dbReference>
<dbReference type="InterPro" id="IPR014729">
    <property type="entry name" value="Rossmann-like_a/b/a_fold"/>
</dbReference>
<evidence type="ECO:0000259" key="2">
    <source>
        <dbReference type="Pfam" id="PF00582"/>
    </source>
</evidence>
<dbReference type="PRINTS" id="PR01438">
    <property type="entry name" value="UNVRSLSTRESS"/>
</dbReference>
<dbReference type="Gene3D" id="3.40.50.620">
    <property type="entry name" value="HUPs"/>
    <property type="match status" value="1"/>
</dbReference>
<comment type="caution">
    <text evidence="3">The sequence shown here is derived from an EMBL/GenBank/DDBJ whole genome shotgun (WGS) entry which is preliminary data.</text>
</comment>
<reference evidence="4" key="1">
    <citation type="journal article" date="2019" name="Int. J. Syst. Evol. Microbiol.">
        <title>The Global Catalogue of Microorganisms (GCM) 10K type strain sequencing project: providing services to taxonomists for standard genome sequencing and annotation.</title>
        <authorList>
            <consortium name="The Broad Institute Genomics Platform"/>
            <consortium name="The Broad Institute Genome Sequencing Center for Infectious Disease"/>
            <person name="Wu L."/>
            <person name="Ma J."/>
        </authorList>
    </citation>
    <scope>NUCLEOTIDE SEQUENCE [LARGE SCALE GENOMIC DNA]</scope>
    <source>
        <strain evidence="4">JCM 3296</strain>
    </source>
</reference>
<dbReference type="Proteomes" id="UP000649573">
    <property type="component" value="Unassembled WGS sequence"/>
</dbReference>
<organism evidence="3 4">
    <name type="scientific">Lentzea flava</name>
    <dbReference type="NCBI Taxonomy" id="103732"/>
    <lineage>
        <taxon>Bacteria</taxon>
        <taxon>Bacillati</taxon>
        <taxon>Actinomycetota</taxon>
        <taxon>Actinomycetes</taxon>
        <taxon>Pseudonocardiales</taxon>
        <taxon>Pseudonocardiaceae</taxon>
        <taxon>Lentzea</taxon>
    </lineage>
</organism>
<accession>A0ABQ2URV6</accession>
<comment type="similarity">
    <text evidence="1">Belongs to the universal stress protein A family.</text>
</comment>
<dbReference type="EMBL" id="BMRE01000022">
    <property type="protein sequence ID" value="GGU50616.1"/>
    <property type="molecule type" value="Genomic_DNA"/>
</dbReference>
<name>A0ABQ2URV6_9PSEU</name>
<proteinExistence type="inferred from homology"/>
<evidence type="ECO:0000256" key="1">
    <source>
        <dbReference type="ARBA" id="ARBA00008791"/>
    </source>
</evidence>
<dbReference type="PANTHER" id="PTHR46268:SF6">
    <property type="entry name" value="UNIVERSAL STRESS PROTEIN UP12"/>
    <property type="match status" value="1"/>
</dbReference>